<dbReference type="SUPFAM" id="SSF88946">
    <property type="entry name" value="Sigma2 domain of RNA polymerase sigma factors"/>
    <property type="match status" value="1"/>
</dbReference>
<protein>
    <recommendedName>
        <fullName evidence="6">RNA polymerase sigma factor</fullName>
    </recommendedName>
</protein>
<comment type="similarity">
    <text evidence="1 6">Belongs to the sigma-70 factor family. ECF subfamily.</text>
</comment>
<keyword evidence="3 6" id="KW-0731">Sigma factor</keyword>
<dbReference type="PANTHER" id="PTHR43133">
    <property type="entry name" value="RNA POLYMERASE ECF-TYPE SIGMA FACTO"/>
    <property type="match status" value="1"/>
</dbReference>
<dbReference type="PROSITE" id="PS01063">
    <property type="entry name" value="SIGMA70_ECF"/>
    <property type="match status" value="1"/>
</dbReference>
<evidence type="ECO:0000256" key="5">
    <source>
        <dbReference type="ARBA" id="ARBA00023163"/>
    </source>
</evidence>
<accession>A0ABV4KDU3</accession>
<gene>
    <name evidence="8" type="ORF">QO192_11110</name>
</gene>
<dbReference type="Pfam" id="PF04542">
    <property type="entry name" value="Sigma70_r2"/>
    <property type="match status" value="1"/>
</dbReference>
<dbReference type="InterPro" id="IPR039425">
    <property type="entry name" value="RNA_pol_sigma-70-like"/>
</dbReference>
<dbReference type="PANTHER" id="PTHR43133:SF8">
    <property type="entry name" value="RNA POLYMERASE SIGMA FACTOR HI_1459-RELATED"/>
    <property type="match status" value="1"/>
</dbReference>
<dbReference type="EMBL" id="JASMRN010000008">
    <property type="protein sequence ID" value="MEZ7515828.1"/>
    <property type="molecule type" value="Genomic_DNA"/>
</dbReference>
<dbReference type="InterPro" id="IPR013325">
    <property type="entry name" value="RNA_pol_sigma_r2"/>
</dbReference>
<evidence type="ECO:0000259" key="7">
    <source>
        <dbReference type="Pfam" id="PF04542"/>
    </source>
</evidence>
<evidence type="ECO:0000256" key="4">
    <source>
        <dbReference type="ARBA" id="ARBA00023125"/>
    </source>
</evidence>
<dbReference type="NCBIfam" id="TIGR02937">
    <property type="entry name" value="sigma70-ECF"/>
    <property type="match status" value="1"/>
</dbReference>
<evidence type="ECO:0000256" key="3">
    <source>
        <dbReference type="ARBA" id="ARBA00023082"/>
    </source>
</evidence>
<feature type="domain" description="RNA polymerase sigma-70 region 2" evidence="7">
    <location>
        <begin position="16"/>
        <end position="82"/>
    </location>
</feature>
<dbReference type="Gene3D" id="1.10.10.10">
    <property type="entry name" value="Winged helix-like DNA-binding domain superfamily/Winged helix DNA-binding domain"/>
    <property type="match status" value="1"/>
</dbReference>
<evidence type="ECO:0000256" key="2">
    <source>
        <dbReference type="ARBA" id="ARBA00023015"/>
    </source>
</evidence>
<keyword evidence="9" id="KW-1185">Reference proteome</keyword>
<dbReference type="Gene3D" id="1.10.1740.10">
    <property type="match status" value="1"/>
</dbReference>
<reference evidence="8 9" key="1">
    <citation type="submission" date="2023-05" db="EMBL/GenBank/DDBJ databases">
        <title>Adaptations of aquatic viruses from atmosphere-close ecosystems of the Central Arctic Ocean.</title>
        <authorList>
            <person name="Rahlff J."/>
            <person name="Holmfeldt K."/>
        </authorList>
    </citation>
    <scope>NUCLEOTIDE SEQUENCE [LARGE SCALE GENOMIC DNA]</scope>
    <source>
        <strain evidence="8 9">Arc14</strain>
    </source>
</reference>
<keyword evidence="2 6" id="KW-0805">Transcription regulation</keyword>
<dbReference type="InterPro" id="IPR014284">
    <property type="entry name" value="RNA_pol_sigma-70_dom"/>
</dbReference>
<sequence length="193" mass="22820">MVESKQKDTNILENWVSQFSDELFSWAFYKTSSKETAEDLVQETFLSAYRKLANFEGKSQPKTWLFAILNNKIVDHYRLAARTTKQQFSITEDSGFQLSNDIFTEDGCWRNDQVNPLWNQDEELLDNADFNLILQQCMEELPSKWKLAITSKYLTDKNTDQICQDLEMTTSNYWQVTHRAKLLMRKCLETKWI</sequence>
<dbReference type="SUPFAM" id="SSF88659">
    <property type="entry name" value="Sigma3 and sigma4 domains of RNA polymerase sigma factors"/>
    <property type="match status" value="1"/>
</dbReference>
<proteinExistence type="inferred from homology"/>
<keyword evidence="5 6" id="KW-0804">Transcription</keyword>
<keyword evidence="4 6" id="KW-0238">DNA-binding</keyword>
<comment type="caution">
    <text evidence="8">The sequence shown here is derived from an EMBL/GenBank/DDBJ whole genome shotgun (WGS) entry which is preliminary data.</text>
</comment>
<evidence type="ECO:0000313" key="9">
    <source>
        <dbReference type="Proteomes" id="UP001568894"/>
    </source>
</evidence>
<dbReference type="Proteomes" id="UP001568894">
    <property type="component" value="Unassembled WGS sequence"/>
</dbReference>
<evidence type="ECO:0000256" key="6">
    <source>
        <dbReference type="RuleBase" id="RU000716"/>
    </source>
</evidence>
<dbReference type="InterPro" id="IPR007627">
    <property type="entry name" value="RNA_pol_sigma70_r2"/>
</dbReference>
<evidence type="ECO:0000256" key="1">
    <source>
        <dbReference type="ARBA" id="ARBA00010641"/>
    </source>
</evidence>
<evidence type="ECO:0000313" key="8">
    <source>
        <dbReference type="EMBL" id="MEZ7515828.1"/>
    </source>
</evidence>
<dbReference type="InterPro" id="IPR000838">
    <property type="entry name" value="RNA_pol_sigma70_ECF_CS"/>
</dbReference>
<name>A0ABV4KDU3_9FLAO</name>
<dbReference type="RefSeq" id="WP_371570518.1">
    <property type="nucleotide sequence ID" value="NZ_JASMRN010000008.1"/>
</dbReference>
<dbReference type="InterPro" id="IPR036388">
    <property type="entry name" value="WH-like_DNA-bd_sf"/>
</dbReference>
<dbReference type="InterPro" id="IPR013324">
    <property type="entry name" value="RNA_pol_sigma_r3/r4-like"/>
</dbReference>
<organism evidence="8 9">
    <name type="scientific">Flavobacterium frigidarium</name>
    <dbReference type="NCBI Taxonomy" id="99286"/>
    <lineage>
        <taxon>Bacteria</taxon>
        <taxon>Pseudomonadati</taxon>
        <taxon>Bacteroidota</taxon>
        <taxon>Flavobacteriia</taxon>
        <taxon>Flavobacteriales</taxon>
        <taxon>Flavobacteriaceae</taxon>
        <taxon>Flavobacterium</taxon>
    </lineage>
</organism>